<keyword evidence="2" id="KW-1185">Reference proteome</keyword>
<accession>A0AA38VJ10</accession>
<reference evidence="1" key="1">
    <citation type="submission" date="2022-07" db="EMBL/GenBank/DDBJ databases">
        <title>Fungi with potential for degradation of polypropylene.</title>
        <authorList>
            <person name="Gostincar C."/>
        </authorList>
    </citation>
    <scope>NUCLEOTIDE SEQUENCE</scope>
    <source>
        <strain evidence="1">EXF-13308</strain>
    </source>
</reference>
<organism evidence="1 2">
    <name type="scientific">Pleurostoma richardsiae</name>
    <dbReference type="NCBI Taxonomy" id="41990"/>
    <lineage>
        <taxon>Eukaryota</taxon>
        <taxon>Fungi</taxon>
        <taxon>Dikarya</taxon>
        <taxon>Ascomycota</taxon>
        <taxon>Pezizomycotina</taxon>
        <taxon>Sordariomycetes</taxon>
        <taxon>Sordariomycetidae</taxon>
        <taxon>Calosphaeriales</taxon>
        <taxon>Pleurostomataceae</taxon>
        <taxon>Pleurostoma</taxon>
    </lineage>
</organism>
<comment type="caution">
    <text evidence="1">The sequence shown here is derived from an EMBL/GenBank/DDBJ whole genome shotgun (WGS) entry which is preliminary data.</text>
</comment>
<dbReference type="Proteomes" id="UP001174694">
    <property type="component" value="Unassembled WGS sequence"/>
</dbReference>
<name>A0AA38VJ10_9PEZI</name>
<sequence length="148" mass="15733">MRGTCLFDTKLMRQHVHNHVIFGETGGTVLASGTPQEAWRNAQLFGFSYSSVVVARNQPTALKLASEVLAQVGGSVEFVDEVLHFASAAPTHKKQRPGRSFSSSTKTDIAARNTDCLAGGSRAPSAAATTVDVAPARRTVPMAVSLHR</sequence>
<dbReference type="AlphaFoldDB" id="A0AA38VJ10"/>
<gene>
    <name evidence="1" type="ORF">NKR23_g12128</name>
</gene>
<evidence type="ECO:0000313" key="2">
    <source>
        <dbReference type="Proteomes" id="UP001174694"/>
    </source>
</evidence>
<dbReference type="EMBL" id="JANBVO010000084">
    <property type="protein sequence ID" value="KAJ9130591.1"/>
    <property type="molecule type" value="Genomic_DNA"/>
</dbReference>
<proteinExistence type="predicted"/>
<protein>
    <submittedName>
        <fullName evidence="1">Uncharacterized protein</fullName>
    </submittedName>
</protein>
<evidence type="ECO:0000313" key="1">
    <source>
        <dbReference type="EMBL" id="KAJ9130591.1"/>
    </source>
</evidence>